<dbReference type="InterPro" id="IPR012727">
    <property type="entry name" value="Gly_oxidase_ThiO"/>
</dbReference>
<proteinExistence type="predicted"/>
<evidence type="ECO:0000313" key="6">
    <source>
        <dbReference type="Proteomes" id="UP000280296"/>
    </source>
</evidence>
<dbReference type="InterPro" id="IPR036188">
    <property type="entry name" value="FAD/NAD-bd_sf"/>
</dbReference>
<keyword evidence="2" id="KW-0784">Thiamine biosynthesis</keyword>
<dbReference type="GO" id="GO:0005737">
    <property type="term" value="C:cytoplasm"/>
    <property type="evidence" value="ECO:0007669"/>
    <property type="project" value="TreeGrafter"/>
</dbReference>
<sequence>MPEHRAHPDVVVVGGGVIGLSIAYQLAREGSRVSVLDRRELGREASWAGAGIIAPGSEIPQALPMARLRTRSAQLYPVWSEQLREETGIDNGYRRCGSVDVAFDAKEDHDLRANAGRWRAEGIAFERLEPGDFSRVEPALNPELRAAYFVPDRAQVRNPRHLKALAVACDRRGVRLRPGVPCLGFEVSGGRVLAVRTPEGPIPCGAAVVSAGPWTETLLGPIGVRVPTPPVKGQIVLLRSDRPALRRIVEWGHHYLVPRDDGRVLVGATEEDAGFDTRPTASGARDLLDLALRLCPVLAEAALEASWAGLRPGSVDSRPVIGPAPGIENLLIATGHRRSGLQLSPATAEVIADLLLDRRPAVDLADFRPDRPSSPTEEETFRS</sequence>
<dbReference type="UniPathway" id="UPA00060"/>
<reference evidence="5 6" key="2">
    <citation type="submission" date="2019-01" db="EMBL/GenBank/DDBJ databases">
        <title>Tautonia sociabilis, a novel thermotolerant planctomycete of Isosphaeraceae family, isolated from a 4000 m deep subterranean habitat.</title>
        <authorList>
            <person name="Kovaleva O.L."/>
            <person name="Elcheninov A.G."/>
            <person name="Van Heerden E."/>
            <person name="Toshchakov S.V."/>
            <person name="Novikov A."/>
            <person name="Bonch-Osmolovskaya E.A."/>
            <person name="Kublanov I.V."/>
        </authorList>
    </citation>
    <scope>NUCLEOTIDE SEQUENCE [LARGE SCALE GENOMIC DNA]</scope>
    <source>
        <strain evidence="5 6">GM2012</strain>
    </source>
</reference>
<dbReference type="GO" id="GO:0043799">
    <property type="term" value="F:glycine oxidase activity"/>
    <property type="evidence" value="ECO:0007669"/>
    <property type="project" value="UniProtKB-EC"/>
</dbReference>
<dbReference type="SUPFAM" id="SSF51905">
    <property type="entry name" value="FAD/NAD(P)-binding domain"/>
    <property type="match status" value="1"/>
</dbReference>
<organism evidence="5 6">
    <name type="scientific">Tautonia sociabilis</name>
    <dbReference type="NCBI Taxonomy" id="2080755"/>
    <lineage>
        <taxon>Bacteria</taxon>
        <taxon>Pseudomonadati</taxon>
        <taxon>Planctomycetota</taxon>
        <taxon>Planctomycetia</taxon>
        <taxon>Isosphaerales</taxon>
        <taxon>Isosphaeraceae</taxon>
        <taxon>Tautonia</taxon>
    </lineage>
</organism>
<protein>
    <submittedName>
        <fullName evidence="5">Glycine oxidase ThiO</fullName>
        <ecNumber evidence="5">1.4.3.19</ecNumber>
    </submittedName>
</protein>
<comment type="caution">
    <text evidence="5">The sequence shown here is derived from an EMBL/GenBank/DDBJ whole genome shotgun (WGS) entry which is preliminary data.</text>
</comment>
<dbReference type="GO" id="GO:0009229">
    <property type="term" value="P:thiamine diphosphate biosynthetic process"/>
    <property type="evidence" value="ECO:0007669"/>
    <property type="project" value="UniProtKB-UniPathway"/>
</dbReference>
<dbReference type="SUPFAM" id="SSF54373">
    <property type="entry name" value="FAD-linked reductases, C-terminal domain"/>
    <property type="match status" value="1"/>
</dbReference>
<dbReference type="Proteomes" id="UP000280296">
    <property type="component" value="Unassembled WGS sequence"/>
</dbReference>
<dbReference type="PANTHER" id="PTHR13847">
    <property type="entry name" value="SARCOSINE DEHYDROGENASE-RELATED"/>
    <property type="match status" value="1"/>
</dbReference>
<keyword evidence="3 5" id="KW-0560">Oxidoreductase</keyword>
<evidence type="ECO:0000256" key="3">
    <source>
        <dbReference type="ARBA" id="ARBA00023002"/>
    </source>
</evidence>
<dbReference type="Pfam" id="PF01266">
    <property type="entry name" value="DAO"/>
    <property type="match status" value="1"/>
</dbReference>
<evidence type="ECO:0000256" key="1">
    <source>
        <dbReference type="ARBA" id="ARBA00004948"/>
    </source>
</evidence>
<reference evidence="5 6" key="1">
    <citation type="submission" date="2018-12" db="EMBL/GenBank/DDBJ databases">
        <authorList>
            <person name="Toschakov S.V."/>
        </authorList>
    </citation>
    <scope>NUCLEOTIDE SEQUENCE [LARGE SCALE GENOMIC DNA]</scope>
    <source>
        <strain evidence="5 6">GM2012</strain>
    </source>
</reference>
<dbReference type="InterPro" id="IPR006076">
    <property type="entry name" value="FAD-dep_OxRdtase"/>
</dbReference>
<comment type="pathway">
    <text evidence="1">Cofactor biosynthesis; thiamine diphosphate biosynthesis.</text>
</comment>
<evidence type="ECO:0000313" key="5">
    <source>
        <dbReference type="EMBL" id="RUL87772.1"/>
    </source>
</evidence>
<dbReference type="GO" id="GO:0050660">
    <property type="term" value="F:flavin adenine dinucleotide binding"/>
    <property type="evidence" value="ECO:0007669"/>
    <property type="project" value="InterPro"/>
</dbReference>
<accession>A0A432MK41</accession>
<dbReference type="OrthoDB" id="9794226at2"/>
<dbReference type="GO" id="GO:0009228">
    <property type="term" value="P:thiamine biosynthetic process"/>
    <property type="evidence" value="ECO:0007669"/>
    <property type="project" value="UniProtKB-KW"/>
</dbReference>
<dbReference type="PANTHER" id="PTHR13847:SF289">
    <property type="entry name" value="GLYCINE OXIDASE"/>
    <property type="match status" value="1"/>
</dbReference>
<gene>
    <name evidence="5" type="primary">thiO</name>
    <name evidence="5" type="ORF">TsocGM_10440</name>
</gene>
<dbReference type="EMBL" id="RYZH01000017">
    <property type="protein sequence ID" value="RUL87772.1"/>
    <property type="molecule type" value="Genomic_DNA"/>
</dbReference>
<evidence type="ECO:0000259" key="4">
    <source>
        <dbReference type="Pfam" id="PF01266"/>
    </source>
</evidence>
<dbReference type="Gene3D" id="3.30.9.10">
    <property type="entry name" value="D-Amino Acid Oxidase, subunit A, domain 2"/>
    <property type="match status" value="1"/>
</dbReference>
<dbReference type="NCBIfam" id="TIGR02352">
    <property type="entry name" value="thiamin_ThiO"/>
    <property type="match status" value="1"/>
</dbReference>
<dbReference type="Gene3D" id="3.50.50.60">
    <property type="entry name" value="FAD/NAD(P)-binding domain"/>
    <property type="match status" value="1"/>
</dbReference>
<dbReference type="EC" id="1.4.3.19" evidence="5"/>
<evidence type="ECO:0000256" key="2">
    <source>
        <dbReference type="ARBA" id="ARBA00022977"/>
    </source>
</evidence>
<name>A0A432MK41_9BACT</name>
<feature type="domain" description="FAD dependent oxidoreductase" evidence="4">
    <location>
        <begin position="9"/>
        <end position="354"/>
    </location>
</feature>
<keyword evidence="6" id="KW-1185">Reference proteome</keyword>
<dbReference type="AlphaFoldDB" id="A0A432MK41"/>